<dbReference type="InterPro" id="IPR004776">
    <property type="entry name" value="Mem_transp_PIN-like"/>
</dbReference>
<feature type="transmembrane region" description="Helical" evidence="8">
    <location>
        <begin position="65"/>
        <end position="86"/>
    </location>
</feature>
<dbReference type="Proteomes" id="UP000366872">
    <property type="component" value="Unassembled WGS sequence"/>
</dbReference>
<dbReference type="AlphaFoldDB" id="A0A6C2TYM5"/>
<comment type="similarity">
    <text evidence="2">Belongs to the auxin efflux carrier (TC 2.A.69) family.</text>
</comment>
<reference evidence="9 10" key="1">
    <citation type="submission" date="2019-04" db="EMBL/GenBank/DDBJ databases">
        <authorList>
            <person name="Van Vliet M D."/>
        </authorList>
    </citation>
    <scope>NUCLEOTIDE SEQUENCE [LARGE SCALE GENOMIC DNA]</scope>
    <source>
        <strain evidence="9 10">F1</strain>
    </source>
</reference>
<feature type="transmembrane region" description="Helical" evidence="8">
    <location>
        <begin position="231"/>
        <end position="253"/>
    </location>
</feature>
<organism evidence="9 10">
    <name type="scientific">Pontiella desulfatans</name>
    <dbReference type="NCBI Taxonomy" id="2750659"/>
    <lineage>
        <taxon>Bacteria</taxon>
        <taxon>Pseudomonadati</taxon>
        <taxon>Kiritimatiellota</taxon>
        <taxon>Kiritimatiellia</taxon>
        <taxon>Kiritimatiellales</taxon>
        <taxon>Pontiellaceae</taxon>
        <taxon>Pontiella</taxon>
    </lineage>
</organism>
<dbReference type="PANTHER" id="PTHR36838">
    <property type="entry name" value="AUXIN EFFLUX CARRIER FAMILY PROTEIN"/>
    <property type="match status" value="1"/>
</dbReference>
<evidence type="ECO:0000256" key="2">
    <source>
        <dbReference type="ARBA" id="ARBA00010145"/>
    </source>
</evidence>
<dbReference type="PANTHER" id="PTHR36838:SF3">
    <property type="entry name" value="TRANSPORTER AUXIN EFFLUX CARRIER EC FAMILY"/>
    <property type="match status" value="1"/>
</dbReference>
<gene>
    <name evidence="9" type="ORF">PDESU_00847</name>
</gene>
<comment type="subcellular location">
    <subcellularLocation>
        <location evidence="1">Cell membrane</location>
        <topology evidence="1">Multi-pass membrane protein</topology>
    </subcellularLocation>
</comment>
<feature type="transmembrane region" description="Helical" evidence="8">
    <location>
        <begin position="172"/>
        <end position="194"/>
    </location>
</feature>
<dbReference type="InterPro" id="IPR038770">
    <property type="entry name" value="Na+/solute_symporter_sf"/>
</dbReference>
<name>A0A6C2TYM5_PONDE</name>
<sequence length="310" mass="32668">MFIINSIAPIFLLIALGKVLQKTGFFPDAFFKGLNKFVFWFALPALLIGNISQATLELDTIYKIVLLFSAGTLLSLLFAWCVAKVLKLPAPTTGSFIQGSFRGNGAFIGLPVIIYTLSGLDASAEALGTVVLAPVVVLFNVLGVTVLLHYGKGKHSAGDSIATFFIQMVKNPLLMSCVVGIALNVLGIRLPLFLHRSLEALGKTALPLVLLSIGSGLAFERVKGVASPSLIASLIKVVVTPAIGFLLAGLFDLSTTERMIAIFYLACPAAGMSYVMADVMGNDATLASRIIALSTLLSAITLPIIIAIGL</sequence>
<evidence type="ECO:0008006" key="11">
    <source>
        <dbReference type="Google" id="ProtNLM"/>
    </source>
</evidence>
<feature type="transmembrane region" description="Helical" evidence="8">
    <location>
        <begin position="289"/>
        <end position="309"/>
    </location>
</feature>
<dbReference type="RefSeq" id="WP_136077977.1">
    <property type="nucleotide sequence ID" value="NZ_CAAHFG010000001.1"/>
</dbReference>
<keyword evidence="7 8" id="KW-0472">Membrane</keyword>
<keyword evidence="3" id="KW-0813">Transport</keyword>
<evidence type="ECO:0000256" key="8">
    <source>
        <dbReference type="SAM" id="Phobius"/>
    </source>
</evidence>
<dbReference type="Pfam" id="PF03547">
    <property type="entry name" value="Mem_trans"/>
    <property type="match status" value="1"/>
</dbReference>
<feature type="transmembrane region" description="Helical" evidence="8">
    <location>
        <begin position="126"/>
        <end position="151"/>
    </location>
</feature>
<protein>
    <recommendedName>
        <fullName evidence="11">Transporter YfdV</fullName>
    </recommendedName>
</protein>
<evidence type="ECO:0000313" key="9">
    <source>
        <dbReference type="EMBL" id="VGO12296.1"/>
    </source>
</evidence>
<feature type="transmembrane region" description="Helical" evidence="8">
    <location>
        <begin position="259"/>
        <end position="277"/>
    </location>
</feature>
<keyword evidence="4" id="KW-1003">Cell membrane</keyword>
<feature type="transmembrane region" description="Helical" evidence="8">
    <location>
        <begin position="37"/>
        <end position="58"/>
    </location>
</feature>
<dbReference type="GO" id="GO:0055085">
    <property type="term" value="P:transmembrane transport"/>
    <property type="evidence" value="ECO:0007669"/>
    <property type="project" value="InterPro"/>
</dbReference>
<dbReference type="GO" id="GO:0005886">
    <property type="term" value="C:plasma membrane"/>
    <property type="evidence" value="ECO:0007669"/>
    <property type="project" value="UniProtKB-SubCell"/>
</dbReference>
<evidence type="ECO:0000256" key="7">
    <source>
        <dbReference type="ARBA" id="ARBA00023136"/>
    </source>
</evidence>
<dbReference type="EMBL" id="CAAHFG010000001">
    <property type="protein sequence ID" value="VGO12296.1"/>
    <property type="molecule type" value="Genomic_DNA"/>
</dbReference>
<dbReference type="Gene3D" id="1.20.1530.20">
    <property type="match status" value="1"/>
</dbReference>
<evidence type="ECO:0000256" key="4">
    <source>
        <dbReference type="ARBA" id="ARBA00022475"/>
    </source>
</evidence>
<evidence type="ECO:0000256" key="5">
    <source>
        <dbReference type="ARBA" id="ARBA00022692"/>
    </source>
</evidence>
<evidence type="ECO:0000313" key="10">
    <source>
        <dbReference type="Proteomes" id="UP000366872"/>
    </source>
</evidence>
<keyword evidence="5 8" id="KW-0812">Transmembrane</keyword>
<keyword evidence="6 8" id="KW-1133">Transmembrane helix</keyword>
<proteinExistence type="inferred from homology"/>
<accession>A0A6C2TYM5</accession>
<feature type="transmembrane region" description="Helical" evidence="8">
    <location>
        <begin position="200"/>
        <end position="219"/>
    </location>
</feature>
<keyword evidence="10" id="KW-1185">Reference proteome</keyword>
<evidence type="ECO:0000256" key="6">
    <source>
        <dbReference type="ARBA" id="ARBA00022989"/>
    </source>
</evidence>
<evidence type="ECO:0000256" key="1">
    <source>
        <dbReference type="ARBA" id="ARBA00004651"/>
    </source>
</evidence>
<evidence type="ECO:0000256" key="3">
    <source>
        <dbReference type="ARBA" id="ARBA00022448"/>
    </source>
</evidence>